<sequence>VKLTLSGEYALEVNGVFLPALKSISLLSNWLDGPNYGRLLDGCPVLEDLLITETHRWPLPCCASFVERASLSLVFLDYSGYVTNVYDFVDLDMLVEARLNPMLWDSSVYNEHVYYYDCDNNCYYDDGRPESISADITGLVAGISNITTLHLSPESLELFHLCCESIPVFNNLLTLSIESDKAHGWQAMPHLLESCPNLHVLVFKGLVHRVTNRCGDACPCSPEDHKNKKRRMVKDEEEICCLSTCHVKISEYGGSFQELKQLRHFLGKLECLETVKVCVDAYENNNNREVLRANLLSLPRLSSKCNIIDTAIPTVVETLKTNEPFARNLSLPMYEQFQ</sequence>
<organism evidence="2 3">
    <name type="scientific">Brassica napus</name>
    <name type="common">Rape</name>
    <dbReference type="NCBI Taxonomy" id="3708"/>
    <lineage>
        <taxon>Eukaryota</taxon>
        <taxon>Viridiplantae</taxon>
        <taxon>Streptophyta</taxon>
        <taxon>Embryophyta</taxon>
        <taxon>Tracheophyta</taxon>
        <taxon>Spermatophyta</taxon>
        <taxon>Magnoliopsida</taxon>
        <taxon>eudicotyledons</taxon>
        <taxon>Gunneridae</taxon>
        <taxon>Pentapetalae</taxon>
        <taxon>rosids</taxon>
        <taxon>malvids</taxon>
        <taxon>Brassicales</taxon>
        <taxon>Brassicaceae</taxon>
        <taxon>Brassiceae</taxon>
        <taxon>Brassica</taxon>
    </lineage>
</organism>
<dbReference type="PANTHER" id="PTHR31293">
    <property type="entry name" value="RNI-LIKE SUPERFAMILY PROTEIN"/>
    <property type="match status" value="1"/>
</dbReference>
<gene>
    <name evidence="2" type="ORF">HID58_079577</name>
</gene>
<dbReference type="EMBL" id="JAGKQM010000018">
    <property type="protein sequence ID" value="KAH0862366.1"/>
    <property type="molecule type" value="Genomic_DNA"/>
</dbReference>
<evidence type="ECO:0000259" key="1">
    <source>
        <dbReference type="SMART" id="SM00579"/>
    </source>
</evidence>
<comment type="caution">
    <text evidence="2">The sequence shown here is derived from an EMBL/GenBank/DDBJ whole genome shotgun (WGS) entry which is preliminary data.</text>
</comment>
<proteinExistence type="predicted"/>
<name>A0ABQ7Y2F7_BRANA</name>
<feature type="domain" description="FBD" evidence="1">
    <location>
        <begin position="240"/>
        <end position="310"/>
    </location>
</feature>
<accession>A0ABQ7Y2F7</accession>
<dbReference type="Proteomes" id="UP000824890">
    <property type="component" value="Unassembled WGS sequence"/>
</dbReference>
<dbReference type="PANTHER" id="PTHR31293:SF12">
    <property type="entry name" value="RNI-LIKE SUPERFAMILY PROTEIN"/>
    <property type="match status" value="1"/>
</dbReference>
<dbReference type="SMART" id="SM00579">
    <property type="entry name" value="FBD"/>
    <property type="match status" value="1"/>
</dbReference>
<protein>
    <recommendedName>
        <fullName evidence="1">FBD domain-containing protein</fullName>
    </recommendedName>
</protein>
<evidence type="ECO:0000313" key="2">
    <source>
        <dbReference type="EMBL" id="KAH0862366.1"/>
    </source>
</evidence>
<evidence type="ECO:0000313" key="3">
    <source>
        <dbReference type="Proteomes" id="UP000824890"/>
    </source>
</evidence>
<dbReference type="InterPro" id="IPR006566">
    <property type="entry name" value="FBD"/>
</dbReference>
<keyword evidence="3" id="KW-1185">Reference proteome</keyword>
<dbReference type="InterPro" id="IPR055294">
    <property type="entry name" value="FBL60-like"/>
</dbReference>
<reference evidence="2 3" key="1">
    <citation type="submission" date="2021-05" db="EMBL/GenBank/DDBJ databases">
        <title>Genome Assembly of Synthetic Allotetraploid Brassica napus Reveals Homoeologous Exchanges between Subgenomes.</title>
        <authorList>
            <person name="Davis J.T."/>
        </authorList>
    </citation>
    <scope>NUCLEOTIDE SEQUENCE [LARGE SCALE GENOMIC DNA]</scope>
    <source>
        <strain evidence="3">cv. Da-Ae</strain>
        <tissue evidence="2">Seedling</tissue>
    </source>
</reference>
<feature type="non-terminal residue" evidence="2">
    <location>
        <position position="1"/>
    </location>
</feature>